<protein>
    <submittedName>
        <fullName evidence="1">Uncharacterized protein</fullName>
    </submittedName>
</protein>
<dbReference type="EMBL" id="JACBZR010000001">
    <property type="protein sequence ID" value="NYI80073.1"/>
    <property type="molecule type" value="Genomic_DNA"/>
</dbReference>
<evidence type="ECO:0000313" key="1">
    <source>
        <dbReference type="EMBL" id="NYI80073.1"/>
    </source>
</evidence>
<dbReference type="RefSeq" id="WP_179660299.1">
    <property type="nucleotide sequence ID" value="NZ_JACBZR010000001.1"/>
</dbReference>
<dbReference type="AlphaFoldDB" id="A0A7Z0IUR2"/>
<organism evidence="1 2">
    <name type="scientific">Nocardioides panzhihuensis</name>
    <dbReference type="NCBI Taxonomy" id="860243"/>
    <lineage>
        <taxon>Bacteria</taxon>
        <taxon>Bacillati</taxon>
        <taxon>Actinomycetota</taxon>
        <taxon>Actinomycetes</taxon>
        <taxon>Propionibacteriales</taxon>
        <taxon>Nocardioidaceae</taxon>
        <taxon>Nocardioides</taxon>
    </lineage>
</organism>
<proteinExistence type="predicted"/>
<evidence type="ECO:0000313" key="2">
    <source>
        <dbReference type="Proteomes" id="UP000564496"/>
    </source>
</evidence>
<dbReference type="Proteomes" id="UP000564496">
    <property type="component" value="Unassembled WGS sequence"/>
</dbReference>
<reference evidence="1 2" key="1">
    <citation type="submission" date="2020-07" db="EMBL/GenBank/DDBJ databases">
        <title>Sequencing the genomes of 1000 actinobacteria strains.</title>
        <authorList>
            <person name="Klenk H.-P."/>
        </authorList>
    </citation>
    <scope>NUCLEOTIDE SEQUENCE [LARGE SCALE GENOMIC DNA]</scope>
    <source>
        <strain evidence="1 2">DSM 26487</strain>
    </source>
</reference>
<accession>A0A7Z0IUR2</accession>
<name>A0A7Z0IUR2_9ACTN</name>
<sequence>MYYPSERSPKELYPDQTADPISGCVAGWSAWDFGRHLPDDFDRTIAATFGVPLLSAEVWDSDAACLTFIGHEAPWQTVLHLDSYVGYVAEVGSAPFYEDGTPMSEEDEAKLAAADTKKFEVARERLAKAIPLGRVAAERATLWALAVGLNPLTVEQATAAFDGEDVFVEDTLWEVAKALGIVATSE</sequence>
<keyword evidence="2" id="KW-1185">Reference proteome</keyword>
<gene>
    <name evidence="1" type="ORF">BJ988_004721</name>
</gene>
<comment type="caution">
    <text evidence="1">The sequence shown here is derived from an EMBL/GenBank/DDBJ whole genome shotgun (WGS) entry which is preliminary data.</text>
</comment>